<reference evidence="1 2" key="1">
    <citation type="journal article" date="2009" name="Nature">
        <title>The Sorghum bicolor genome and the diversification of grasses.</title>
        <authorList>
            <person name="Paterson A.H."/>
            <person name="Bowers J.E."/>
            <person name="Bruggmann R."/>
            <person name="Dubchak I."/>
            <person name="Grimwood J."/>
            <person name="Gundlach H."/>
            <person name="Haberer G."/>
            <person name="Hellsten U."/>
            <person name="Mitros T."/>
            <person name="Poliakov A."/>
            <person name="Schmutz J."/>
            <person name="Spannagl M."/>
            <person name="Tang H."/>
            <person name="Wang X."/>
            <person name="Wicker T."/>
            <person name="Bharti A.K."/>
            <person name="Chapman J."/>
            <person name="Feltus F.A."/>
            <person name="Gowik U."/>
            <person name="Grigoriev I.V."/>
            <person name="Lyons E."/>
            <person name="Maher C.A."/>
            <person name="Martis M."/>
            <person name="Narechania A."/>
            <person name="Otillar R.P."/>
            <person name="Penning B.W."/>
            <person name="Salamov A.A."/>
            <person name="Wang Y."/>
            <person name="Zhang L."/>
            <person name="Carpita N.C."/>
            <person name="Freeling M."/>
            <person name="Gingle A.R."/>
            <person name="Hash C.T."/>
            <person name="Keller B."/>
            <person name="Klein P."/>
            <person name="Kresovich S."/>
            <person name="McCann M.C."/>
            <person name="Ming R."/>
            <person name="Peterson D.G."/>
            <person name="Mehboob-ur-Rahman"/>
            <person name="Ware D."/>
            <person name="Westhoff P."/>
            <person name="Mayer K.F."/>
            <person name="Messing J."/>
            <person name="Rokhsar D.S."/>
        </authorList>
    </citation>
    <scope>NUCLEOTIDE SEQUENCE [LARGE SCALE GENOMIC DNA]</scope>
    <source>
        <strain evidence="2">cv. BTx623</strain>
    </source>
</reference>
<name>A0A120GUX7_SORBI</name>
<dbReference type="AlphaFoldDB" id="A0A120GUX7"/>
<dbReference type="Gramene" id="OQU83386">
    <property type="protein sequence ID" value="OQU83386"/>
    <property type="gene ID" value="SORBI_3005G110502"/>
</dbReference>
<reference evidence="2" key="2">
    <citation type="journal article" date="2018" name="Plant J.">
        <title>The Sorghum bicolor reference genome: improved assembly, gene annotations, a transcriptome atlas, and signatures of genome organization.</title>
        <authorList>
            <person name="McCormick R.F."/>
            <person name="Truong S.K."/>
            <person name="Sreedasyam A."/>
            <person name="Jenkins J."/>
            <person name="Shu S."/>
            <person name="Sims D."/>
            <person name="Kennedy M."/>
            <person name="Amirebrahimi M."/>
            <person name="Weers B.D."/>
            <person name="McKinley B."/>
            <person name="Mattison A."/>
            <person name="Morishige D.T."/>
            <person name="Grimwood J."/>
            <person name="Schmutz J."/>
            <person name="Mullet J.E."/>
        </authorList>
    </citation>
    <scope>NUCLEOTIDE SEQUENCE [LARGE SCALE GENOMIC DNA]</scope>
    <source>
        <strain evidence="2">cv. BTx623</strain>
    </source>
</reference>
<keyword evidence="2" id="KW-1185">Reference proteome</keyword>
<gene>
    <name evidence="1" type="ORF">SORBI_3005G110502</name>
</gene>
<protein>
    <submittedName>
        <fullName evidence="1">Uncharacterized protein</fullName>
    </submittedName>
</protein>
<sequence>MCWIEFSCVAAQISRQVERSMFRVGMDGGLRNGVNDTRLKLRFSSQQGSVMSQISEVGIEELSNGSSPKASRSTGGYSGILVSSGMKHPVTLAPRCRTCSIRSRCGSACPEATTTASRPRQRSAVIDKFLLCFELWLAPR</sequence>
<proteinExistence type="predicted"/>
<accession>A0A120GUX7</accession>
<evidence type="ECO:0000313" key="1">
    <source>
        <dbReference type="EMBL" id="OQU83386.1"/>
    </source>
</evidence>
<dbReference type="InParanoid" id="A0A120GUX7"/>
<dbReference type="STRING" id="4558.A0A120GUX7"/>
<evidence type="ECO:0000313" key="2">
    <source>
        <dbReference type="Proteomes" id="UP000000768"/>
    </source>
</evidence>
<dbReference type="EMBL" id="CM000764">
    <property type="protein sequence ID" value="OQU83386.1"/>
    <property type="molecule type" value="Genomic_DNA"/>
</dbReference>
<organism evidence="1 2">
    <name type="scientific">Sorghum bicolor</name>
    <name type="common">Sorghum</name>
    <name type="synonym">Sorghum vulgare</name>
    <dbReference type="NCBI Taxonomy" id="4558"/>
    <lineage>
        <taxon>Eukaryota</taxon>
        <taxon>Viridiplantae</taxon>
        <taxon>Streptophyta</taxon>
        <taxon>Embryophyta</taxon>
        <taxon>Tracheophyta</taxon>
        <taxon>Spermatophyta</taxon>
        <taxon>Magnoliopsida</taxon>
        <taxon>Liliopsida</taxon>
        <taxon>Poales</taxon>
        <taxon>Poaceae</taxon>
        <taxon>PACMAD clade</taxon>
        <taxon>Panicoideae</taxon>
        <taxon>Andropogonodae</taxon>
        <taxon>Andropogoneae</taxon>
        <taxon>Sorghinae</taxon>
        <taxon>Sorghum</taxon>
    </lineage>
</organism>
<dbReference type="Proteomes" id="UP000000768">
    <property type="component" value="Chromosome 5"/>
</dbReference>